<reference evidence="3" key="1">
    <citation type="submission" date="2016-06" db="EMBL/GenBank/DDBJ databases">
        <title>Parallel loss of symbiosis genes in relatives of nitrogen-fixing non-legume Parasponia.</title>
        <authorList>
            <person name="Van Velzen R."/>
            <person name="Holmer R."/>
            <person name="Bu F."/>
            <person name="Rutten L."/>
            <person name="Van Zeijl A."/>
            <person name="Liu W."/>
            <person name="Santuari L."/>
            <person name="Cao Q."/>
            <person name="Sharma T."/>
            <person name="Shen D."/>
            <person name="Roswanjaya Y."/>
            <person name="Wardhani T."/>
            <person name="Kalhor M.S."/>
            <person name="Jansen J."/>
            <person name="Van den Hoogen J."/>
            <person name="Gungor B."/>
            <person name="Hartog M."/>
            <person name="Hontelez J."/>
            <person name="Verver J."/>
            <person name="Yang W.-C."/>
            <person name="Schijlen E."/>
            <person name="Repin R."/>
            <person name="Schilthuizen M."/>
            <person name="Schranz E."/>
            <person name="Heidstra R."/>
            <person name="Miyata K."/>
            <person name="Fedorova E."/>
            <person name="Kohlen W."/>
            <person name="Bisseling T."/>
            <person name="Smit S."/>
            <person name="Geurts R."/>
        </authorList>
    </citation>
    <scope>NUCLEOTIDE SEQUENCE [LARGE SCALE GENOMIC DNA]</scope>
    <source>
        <strain evidence="3">cv. WU1-14</strain>
    </source>
</reference>
<accession>A0A2P5B8Q8</accession>
<name>A0A2P5B8Q8_PARAD</name>
<dbReference type="EMBL" id="JXTB01000336">
    <property type="protein sequence ID" value="PON45172.1"/>
    <property type="molecule type" value="Genomic_DNA"/>
</dbReference>
<organism evidence="2 3">
    <name type="scientific">Parasponia andersonii</name>
    <name type="common">Sponia andersonii</name>
    <dbReference type="NCBI Taxonomy" id="3476"/>
    <lineage>
        <taxon>Eukaryota</taxon>
        <taxon>Viridiplantae</taxon>
        <taxon>Streptophyta</taxon>
        <taxon>Embryophyta</taxon>
        <taxon>Tracheophyta</taxon>
        <taxon>Spermatophyta</taxon>
        <taxon>Magnoliopsida</taxon>
        <taxon>eudicotyledons</taxon>
        <taxon>Gunneridae</taxon>
        <taxon>Pentapetalae</taxon>
        <taxon>rosids</taxon>
        <taxon>fabids</taxon>
        <taxon>Rosales</taxon>
        <taxon>Cannabaceae</taxon>
        <taxon>Parasponia</taxon>
    </lineage>
</organism>
<protein>
    <submittedName>
        <fullName evidence="2">Uncharacterized protein</fullName>
    </submittedName>
</protein>
<dbReference type="OrthoDB" id="1744333at2759"/>
<feature type="region of interest" description="Disordered" evidence="1">
    <location>
        <begin position="1"/>
        <end position="30"/>
    </location>
</feature>
<gene>
    <name evidence="2" type="ORF">PanWU01x14_261170</name>
</gene>
<dbReference type="AlphaFoldDB" id="A0A2P5B8Q8"/>
<proteinExistence type="predicted"/>
<sequence>MSSTIPFTGGSRTINENSSETGSSRIISRNTSSGTWLDNIMNRPSSSANSYRLEEVVDVDRDMQIFSDRQLNTLSPRTLYNQGRLSLGTLFRHHREEAISLRTGRELRLNLITTEAAEALRRQGRQYVHLGLIVLGIRGLTRQRIGCKGVRFLKPMEFSSEDLAGTEWTIHIRGEESTLAPQNSVMYRNRNGSLSTEIQHMNAGEEASSTSRPQYRVNYPDSTMRTEEGSGIPPRTAVDLYTNNNPLVRSTGKRRPPEVSYFGRDSVLLNITECDPQLYDTYLEQWTASVKRDYAQKHELEQMIRIAENYLGETAKAAWEAFKLKFPEGVTRIASQGNNIFNFCFAIHGLLTARDANT</sequence>
<evidence type="ECO:0000313" key="3">
    <source>
        <dbReference type="Proteomes" id="UP000237105"/>
    </source>
</evidence>
<evidence type="ECO:0000256" key="1">
    <source>
        <dbReference type="SAM" id="MobiDB-lite"/>
    </source>
</evidence>
<keyword evidence="3" id="KW-1185">Reference proteome</keyword>
<evidence type="ECO:0000313" key="2">
    <source>
        <dbReference type="EMBL" id="PON45172.1"/>
    </source>
</evidence>
<dbReference type="Proteomes" id="UP000237105">
    <property type="component" value="Unassembled WGS sequence"/>
</dbReference>
<comment type="caution">
    <text evidence="2">The sequence shown here is derived from an EMBL/GenBank/DDBJ whole genome shotgun (WGS) entry which is preliminary data.</text>
</comment>